<accession>A0A175RG42</accession>
<dbReference type="PATRIC" id="fig|401562.4.peg.4511"/>
<dbReference type="GO" id="GO:0016787">
    <property type="term" value="F:hydrolase activity"/>
    <property type="evidence" value="ECO:0007669"/>
    <property type="project" value="UniProtKB-KW"/>
</dbReference>
<sequence>MSRYAGPVIDPHHHLWDLSLKRHPWLGVRPEAEEMVFGSIEALRRDYLPSDYQRDSNRQNIVATVHVEAGWRDDDPLGETLWLEGQADTRVARRLVARVPLAHPDAEARLEAEAARPRVVGIRDIVSWDADPAKRFALRPGLMSDPAWRRGLKAVTRLGLSFDLMLYPPQMAEAQRLVADFPDTLFILNHCGSPADRSADGMRLWAEGLRELGHQPNVRLKLSDPVAYDPQWTLDSLRMVIRHGIDCFGAERAMFASDFPVTGLHASFDAIYEAFRTIAADLTMDEQAALFFDTANRTYRLGLDRSAFSDRTSA</sequence>
<protein>
    <submittedName>
        <fullName evidence="3">Hydrolase</fullName>
    </submittedName>
</protein>
<dbReference type="AlphaFoldDB" id="A0A175RG42"/>
<dbReference type="Pfam" id="PF04909">
    <property type="entry name" value="Amidohydro_2"/>
    <property type="match status" value="1"/>
</dbReference>
<dbReference type="Gene3D" id="3.20.20.140">
    <property type="entry name" value="Metal-dependent hydrolases"/>
    <property type="match status" value="1"/>
</dbReference>
<evidence type="ECO:0000259" key="2">
    <source>
        <dbReference type="Pfam" id="PF04909"/>
    </source>
</evidence>
<dbReference type="Proteomes" id="UP000078529">
    <property type="component" value="Unassembled WGS sequence"/>
</dbReference>
<comment type="caution">
    <text evidence="3">The sequence shown here is derived from an EMBL/GenBank/DDBJ whole genome shotgun (WGS) entry which is preliminary data.</text>
</comment>
<gene>
    <name evidence="3" type="ORF">NS365_21875</name>
</gene>
<dbReference type="PANTHER" id="PTHR43569:SF1">
    <property type="entry name" value="BLL3371 PROTEIN"/>
    <property type="match status" value="1"/>
</dbReference>
<reference evidence="3 4" key="1">
    <citation type="journal article" date="2016" name="Front. Microbiol.">
        <title>Genomic Resource of Rice Seed Associated Bacteria.</title>
        <authorList>
            <person name="Midha S."/>
            <person name="Bansal K."/>
            <person name="Sharma S."/>
            <person name="Kumar N."/>
            <person name="Patil P.P."/>
            <person name="Chaudhry V."/>
            <person name="Patil P.B."/>
        </authorList>
    </citation>
    <scope>NUCLEOTIDE SEQUENCE [LARGE SCALE GENOMIC DNA]</scope>
    <source>
        <strain evidence="3 4">NS365</strain>
    </source>
</reference>
<evidence type="ECO:0000313" key="4">
    <source>
        <dbReference type="Proteomes" id="UP000078529"/>
    </source>
</evidence>
<dbReference type="InterPro" id="IPR052350">
    <property type="entry name" value="Metallo-dep_Lactonases"/>
</dbReference>
<dbReference type="PANTHER" id="PTHR43569">
    <property type="entry name" value="AMIDOHYDROLASE"/>
    <property type="match status" value="1"/>
</dbReference>
<dbReference type="InterPro" id="IPR006680">
    <property type="entry name" value="Amidohydro-rel"/>
</dbReference>
<proteinExistence type="inferred from homology"/>
<evidence type="ECO:0000256" key="1">
    <source>
        <dbReference type="ARBA" id="ARBA00038310"/>
    </source>
</evidence>
<keyword evidence="3" id="KW-0378">Hydrolase</keyword>
<name>A0A175RG42_9HYPH</name>
<dbReference type="EMBL" id="LDQA01000078">
    <property type="protein sequence ID" value="KTR02321.1"/>
    <property type="molecule type" value="Genomic_DNA"/>
</dbReference>
<dbReference type="SUPFAM" id="SSF51556">
    <property type="entry name" value="Metallo-dependent hydrolases"/>
    <property type="match status" value="1"/>
</dbReference>
<evidence type="ECO:0000313" key="3">
    <source>
        <dbReference type="EMBL" id="KTR02321.1"/>
    </source>
</evidence>
<feature type="domain" description="Amidohydrolase-related" evidence="2">
    <location>
        <begin position="9"/>
        <end position="301"/>
    </location>
</feature>
<dbReference type="InterPro" id="IPR032466">
    <property type="entry name" value="Metal_Hydrolase"/>
</dbReference>
<dbReference type="RefSeq" id="WP_058602411.1">
    <property type="nucleotide sequence ID" value="NZ_LDQA01000078.1"/>
</dbReference>
<organism evidence="3 4">
    <name type="scientific">Aureimonas ureilytica</name>
    <dbReference type="NCBI Taxonomy" id="401562"/>
    <lineage>
        <taxon>Bacteria</taxon>
        <taxon>Pseudomonadati</taxon>
        <taxon>Pseudomonadota</taxon>
        <taxon>Alphaproteobacteria</taxon>
        <taxon>Hyphomicrobiales</taxon>
        <taxon>Aurantimonadaceae</taxon>
        <taxon>Aureimonas</taxon>
    </lineage>
</organism>
<keyword evidence="4" id="KW-1185">Reference proteome</keyword>
<comment type="similarity">
    <text evidence="1">Belongs to the metallo-dependent hydrolases superfamily.</text>
</comment>